<dbReference type="EMBL" id="KZ305077">
    <property type="protein sequence ID" value="PIA29372.1"/>
    <property type="molecule type" value="Genomic_DNA"/>
</dbReference>
<gene>
    <name evidence="3" type="ORF">AQUCO_06000028v1</name>
</gene>
<evidence type="ECO:0000313" key="3">
    <source>
        <dbReference type="EMBL" id="PIA29372.1"/>
    </source>
</evidence>
<dbReference type="Proteomes" id="UP000230069">
    <property type="component" value="Unassembled WGS sequence"/>
</dbReference>
<feature type="region of interest" description="Disordered" evidence="1">
    <location>
        <begin position="1"/>
        <end position="74"/>
    </location>
</feature>
<organism evidence="3 4">
    <name type="scientific">Aquilegia coerulea</name>
    <name type="common">Rocky mountain columbine</name>
    <dbReference type="NCBI Taxonomy" id="218851"/>
    <lineage>
        <taxon>Eukaryota</taxon>
        <taxon>Viridiplantae</taxon>
        <taxon>Streptophyta</taxon>
        <taxon>Embryophyta</taxon>
        <taxon>Tracheophyta</taxon>
        <taxon>Spermatophyta</taxon>
        <taxon>Magnoliopsida</taxon>
        <taxon>Ranunculales</taxon>
        <taxon>Ranunculaceae</taxon>
        <taxon>Thalictroideae</taxon>
        <taxon>Aquilegia</taxon>
    </lineage>
</organism>
<dbReference type="PANTHER" id="PTHR33595:SF3">
    <property type="entry name" value="PAS DOMAIN-CONTAINING PROTEIN"/>
    <property type="match status" value="1"/>
</dbReference>
<dbReference type="InParanoid" id="A0A2G5CDL2"/>
<sequence>MMNSMNVYSSSSTSSKTDQILSRYRPIAPKPVVEGPPTPENTQQSPFSKYLLTRPSRNRKRGKSGCLPSKRARTTQSAAFSTPCGVASLAKNTQLGLSLQGYGHGFPSQLPIPSFDLSSSLEKPVNLVTLPFLPYPSSSVPEVPKTVPQMHGINMYSQLQDVPDLNSNSAIPQEMDLLLNLHPSNSATLNCGNGKVITPQAVRPVGSSITVECIQEDHNSNSASSVLKTPKDVEAEIELDALPAVVSDSRNRVRLANSAYMEMVGQPECLWLNSMANFDGQARSSACKRIGGKVMLDLADSQIPVFPDAFKCKARIEWGSNEEKSSINVHCDVVKLSCESKNHLFTWRFHTKECKFNSQS</sequence>
<reference evidence="3 4" key="1">
    <citation type="submission" date="2017-09" db="EMBL/GenBank/DDBJ databases">
        <title>WGS assembly of Aquilegia coerulea Goldsmith.</title>
        <authorList>
            <person name="Hodges S."/>
            <person name="Kramer E."/>
            <person name="Nordborg M."/>
            <person name="Tomkins J."/>
            <person name="Borevitz J."/>
            <person name="Derieg N."/>
            <person name="Yan J."/>
            <person name="Mihaltcheva S."/>
            <person name="Hayes R.D."/>
            <person name="Rokhsar D."/>
        </authorList>
    </citation>
    <scope>NUCLEOTIDE SEQUENCE [LARGE SCALE GENOMIC DNA]</scope>
    <source>
        <strain evidence="4">cv. Goldsmith</strain>
    </source>
</reference>
<dbReference type="InterPro" id="IPR057710">
    <property type="entry name" value="DUF7950"/>
</dbReference>
<name>A0A2G5CDL2_AQUCA</name>
<dbReference type="OrthoDB" id="1922150at2759"/>
<evidence type="ECO:0000256" key="1">
    <source>
        <dbReference type="SAM" id="MobiDB-lite"/>
    </source>
</evidence>
<proteinExistence type="predicted"/>
<dbReference type="STRING" id="218851.A0A2G5CDL2"/>
<feature type="domain" description="DUF7950" evidence="2">
    <location>
        <begin position="206"/>
        <end position="352"/>
    </location>
</feature>
<dbReference type="PANTHER" id="PTHR33595">
    <property type="entry name" value="VON WILLEBRAND FACTOR A DOMAIN PROTEIN"/>
    <property type="match status" value="1"/>
</dbReference>
<keyword evidence="4" id="KW-1185">Reference proteome</keyword>
<protein>
    <recommendedName>
        <fullName evidence="2">DUF7950 domain-containing protein</fullName>
    </recommendedName>
</protein>
<dbReference type="AlphaFoldDB" id="A0A2G5CDL2"/>
<accession>A0A2G5CDL2</accession>
<evidence type="ECO:0000259" key="2">
    <source>
        <dbReference type="Pfam" id="PF25821"/>
    </source>
</evidence>
<evidence type="ECO:0000313" key="4">
    <source>
        <dbReference type="Proteomes" id="UP000230069"/>
    </source>
</evidence>
<dbReference type="Pfam" id="PF25821">
    <property type="entry name" value="DUF7950"/>
    <property type="match status" value="1"/>
</dbReference>